<comment type="caution">
    <text evidence="1">The sequence shown here is derived from an EMBL/GenBank/DDBJ whole genome shotgun (WGS) entry which is preliminary data.</text>
</comment>
<evidence type="ECO:0000313" key="1">
    <source>
        <dbReference type="EMBL" id="RJG12773.1"/>
    </source>
</evidence>
<organism evidence="1 2">
    <name type="scientific">Pseudomonas cavernicola</name>
    <dbReference type="NCBI Taxonomy" id="2320866"/>
    <lineage>
        <taxon>Bacteria</taxon>
        <taxon>Pseudomonadati</taxon>
        <taxon>Pseudomonadota</taxon>
        <taxon>Gammaproteobacteria</taxon>
        <taxon>Pseudomonadales</taxon>
        <taxon>Pseudomonadaceae</taxon>
        <taxon>Pseudomonas</taxon>
    </lineage>
</organism>
<dbReference type="RefSeq" id="WP_119953097.1">
    <property type="nucleotide sequence ID" value="NZ_QYUR01000002.1"/>
</dbReference>
<accession>A0A418XJX3</accession>
<dbReference type="InterPro" id="IPR014955">
    <property type="entry name" value="DUF1826"/>
</dbReference>
<keyword evidence="2" id="KW-1185">Reference proteome</keyword>
<dbReference type="AlphaFoldDB" id="A0A418XJX3"/>
<dbReference type="OrthoDB" id="5342505at2"/>
<proteinExistence type="predicted"/>
<reference evidence="1 2" key="1">
    <citation type="submission" date="2018-09" db="EMBL/GenBank/DDBJ databases">
        <authorList>
            <person name="Zhu H."/>
        </authorList>
    </citation>
    <scope>NUCLEOTIDE SEQUENCE [LARGE SCALE GENOMIC DNA]</scope>
    <source>
        <strain evidence="1 2">K1S02-6</strain>
    </source>
</reference>
<dbReference type="EMBL" id="QYUR01000002">
    <property type="protein sequence ID" value="RJG12773.1"/>
    <property type="molecule type" value="Genomic_DNA"/>
</dbReference>
<gene>
    <name evidence="1" type="ORF">D3879_05675</name>
</gene>
<name>A0A418XJX3_9PSED</name>
<evidence type="ECO:0000313" key="2">
    <source>
        <dbReference type="Proteomes" id="UP000284021"/>
    </source>
</evidence>
<dbReference type="Pfam" id="PF08856">
    <property type="entry name" value="DUF1826"/>
    <property type="match status" value="1"/>
</dbReference>
<dbReference type="Proteomes" id="UP000284021">
    <property type="component" value="Unassembled WGS sequence"/>
</dbReference>
<protein>
    <submittedName>
        <fullName evidence="1">DUF1826 domain-containing protein</fullName>
    </submittedName>
</protein>
<sequence length="219" mass="23954">MLARPLTPRKLTPVARQVLGDSPQVLAEALEEGVNLAVWRRQLPAPVAGFADTLLSLAGPLAEAISLELEGQEAEPNLRELAGNFSDLDGYDYFVADVAWLLSAYACLLDAKRIGLRLRVLDKAMCPRFHVDHVPLRLITTYAGTGSQWLREGAIDRARLGDPAAEPQAPARIQQLASGEVALFKGEKWLGNEGYGIVHRSPQLADGERRLILTLDWLA</sequence>